<keyword evidence="6 7" id="KW-0694">RNA-binding</keyword>
<evidence type="ECO:0000256" key="5">
    <source>
        <dbReference type="ARBA" id="ARBA00022694"/>
    </source>
</evidence>
<dbReference type="InterPro" id="IPR033671">
    <property type="entry name" value="TrmH"/>
</dbReference>
<dbReference type="GO" id="GO:0000049">
    <property type="term" value="F:tRNA binding"/>
    <property type="evidence" value="ECO:0007669"/>
    <property type="project" value="UniProtKB-UniRule"/>
</dbReference>
<dbReference type="GO" id="GO:0002938">
    <property type="term" value="P:tRNA guanine ribose methylation"/>
    <property type="evidence" value="ECO:0007669"/>
    <property type="project" value="UniProtKB-UniRule"/>
</dbReference>
<dbReference type="GO" id="GO:0141100">
    <property type="term" value="F:tRNA (guanine(18)-2'-O)-methyltransferase activity"/>
    <property type="evidence" value="ECO:0007669"/>
    <property type="project" value="UniProtKB-UniRule"/>
</dbReference>
<dbReference type="EC" id="2.1.1.34" evidence="7"/>
<evidence type="ECO:0000256" key="6">
    <source>
        <dbReference type="ARBA" id="ARBA00022884"/>
    </source>
</evidence>
<evidence type="ECO:0000256" key="7">
    <source>
        <dbReference type="HAMAP-Rule" id="MF_02060"/>
    </source>
</evidence>
<dbReference type="InterPro" id="IPR029026">
    <property type="entry name" value="tRNA_m1G_MTases_N"/>
</dbReference>
<gene>
    <name evidence="7" type="primary">trmH</name>
    <name evidence="9" type="ORF">B4135_0955</name>
</gene>
<evidence type="ECO:0000256" key="1">
    <source>
        <dbReference type="ARBA" id="ARBA00022555"/>
    </source>
</evidence>
<feature type="binding site" evidence="7">
    <location>
        <position position="208"/>
    </location>
    <ligand>
        <name>S-adenosyl-L-methionine</name>
        <dbReference type="ChEBI" id="CHEBI:59789"/>
    </ligand>
</feature>
<dbReference type="InterPro" id="IPR029028">
    <property type="entry name" value="Alpha/beta_knot_MTases"/>
</dbReference>
<sequence length="277" mass="31832">MGMYGFIKKFFGLLCLLALSKFCTMRFVLGRLLEETKVMAMNEQEAKAFIEQLQKEGVLTEETRLIWEMILPERLKRMYDVLQKRTRYITVLTEAVDDPHNQSAVLRTAEAFGVQDVYVVTGKAPFQPNPLVTRHADKWLTLQQKPDIVTTIKELQAKGYQVYASYLGEGTLRLGDIDVSRPTALLFGNEHSGVSQEAIRAADATFMIPMYGFVQSFNISVAAALALYDVTERARQQAGERYYLPFQEKKELFEKWMWQTLNPRIRERLAKQLGRSV</sequence>
<evidence type="ECO:0000256" key="3">
    <source>
        <dbReference type="ARBA" id="ARBA00022679"/>
    </source>
</evidence>
<dbReference type="PATRIC" id="fig|301148.3.peg.3323"/>
<comment type="catalytic activity">
    <reaction evidence="7">
        <text>guanosine(18) in tRNA + S-adenosyl-L-methionine = 2'-O-methylguanosine(18) in tRNA + S-adenosyl-L-homocysteine + H(+)</text>
        <dbReference type="Rhea" id="RHEA:20077"/>
        <dbReference type="Rhea" id="RHEA-COMP:10190"/>
        <dbReference type="Rhea" id="RHEA-COMP:10192"/>
        <dbReference type="ChEBI" id="CHEBI:15378"/>
        <dbReference type="ChEBI" id="CHEBI:57856"/>
        <dbReference type="ChEBI" id="CHEBI:59789"/>
        <dbReference type="ChEBI" id="CHEBI:74269"/>
        <dbReference type="ChEBI" id="CHEBI:74445"/>
        <dbReference type="EC" id="2.1.1.34"/>
    </reaction>
</comment>
<dbReference type="Pfam" id="PF00588">
    <property type="entry name" value="SpoU_methylase"/>
    <property type="match status" value="1"/>
</dbReference>
<evidence type="ECO:0000313" key="9">
    <source>
        <dbReference type="EMBL" id="KYD20056.1"/>
    </source>
</evidence>
<dbReference type="SUPFAM" id="SSF75217">
    <property type="entry name" value="alpha/beta knot"/>
    <property type="match status" value="1"/>
</dbReference>
<proteinExistence type="inferred from homology"/>
<dbReference type="Gene3D" id="3.40.1280.10">
    <property type="match status" value="1"/>
</dbReference>
<dbReference type="STRING" id="301148.B4135_0955"/>
<keyword evidence="3 7" id="KW-0808">Transferase</keyword>
<keyword evidence="1 7" id="KW-0820">tRNA-binding</keyword>
<accession>A0A150M6R6</accession>
<name>A0A150M6R6_9BACI</name>
<reference evidence="9 10" key="1">
    <citation type="submission" date="2016-01" db="EMBL/GenBank/DDBJ databases">
        <title>Draft Genome Sequences of Seven Thermophilic Sporeformers Isolated from Foods.</title>
        <authorList>
            <person name="Berendsen E.M."/>
            <person name="Wells-Bennik M.H."/>
            <person name="Krawcyk A.O."/>
            <person name="De Jong A."/>
            <person name="Holsappel S."/>
            <person name="Eijlander R.T."/>
            <person name="Kuipers O.P."/>
        </authorList>
    </citation>
    <scope>NUCLEOTIDE SEQUENCE [LARGE SCALE GENOMIC DNA]</scope>
    <source>
        <strain evidence="9 10">B4135</strain>
    </source>
</reference>
<dbReference type="EMBL" id="LQYT01000037">
    <property type="protein sequence ID" value="KYD20056.1"/>
    <property type="molecule type" value="Genomic_DNA"/>
</dbReference>
<feature type="domain" description="tRNA/rRNA methyltransferase SpoU type" evidence="8">
    <location>
        <begin position="89"/>
        <end position="228"/>
    </location>
</feature>
<organism evidence="9 10">
    <name type="scientific">Caldibacillus debilis</name>
    <dbReference type="NCBI Taxonomy" id="301148"/>
    <lineage>
        <taxon>Bacteria</taxon>
        <taxon>Bacillati</taxon>
        <taxon>Bacillota</taxon>
        <taxon>Bacilli</taxon>
        <taxon>Bacillales</taxon>
        <taxon>Bacillaceae</taxon>
        <taxon>Caldibacillus</taxon>
    </lineage>
</organism>
<dbReference type="PANTHER" id="PTHR43453:SF1">
    <property type="entry name" value="TRNA_RRNA METHYLTRANSFERASE SPOU TYPE DOMAIN-CONTAINING PROTEIN"/>
    <property type="match status" value="1"/>
</dbReference>
<dbReference type="AlphaFoldDB" id="A0A150M6R6"/>
<dbReference type="CDD" id="cd18092">
    <property type="entry name" value="SpoU-like_TrmH"/>
    <property type="match status" value="1"/>
</dbReference>
<dbReference type="PANTHER" id="PTHR43453">
    <property type="entry name" value="RRNA METHYLASE-LIKE"/>
    <property type="match status" value="1"/>
</dbReference>
<keyword evidence="4 7" id="KW-0949">S-adenosyl-L-methionine</keyword>
<feature type="binding site" evidence="7">
    <location>
        <position position="165"/>
    </location>
    <ligand>
        <name>S-adenosyl-L-methionine</name>
        <dbReference type="ChEBI" id="CHEBI:59789"/>
    </ligand>
</feature>
<comment type="caution">
    <text evidence="7">Lacks conserved residue(s) required for the propagation of feature annotation.</text>
</comment>
<protein>
    <recommendedName>
        <fullName evidence="7">tRNA (guanosine(18)-2'-O)-methyltransferase</fullName>
        <ecNumber evidence="7">2.1.1.34</ecNumber>
    </recommendedName>
    <alternativeName>
        <fullName evidence="7">tRNA [Gm18] methyltransferase</fullName>
    </alternativeName>
</protein>
<evidence type="ECO:0000256" key="4">
    <source>
        <dbReference type="ARBA" id="ARBA00022691"/>
    </source>
</evidence>
<dbReference type="Proteomes" id="UP000075683">
    <property type="component" value="Unassembled WGS sequence"/>
</dbReference>
<dbReference type="HAMAP" id="MF_02060">
    <property type="entry name" value="tRNA_methyltr_TrmH"/>
    <property type="match status" value="1"/>
</dbReference>
<comment type="caution">
    <text evidence="9">The sequence shown here is derived from an EMBL/GenBank/DDBJ whole genome shotgun (WGS) entry which is preliminary data.</text>
</comment>
<keyword evidence="5 7" id="KW-0819">tRNA processing</keyword>
<dbReference type="InterPro" id="IPR001537">
    <property type="entry name" value="SpoU_MeTrfase"/>
</dbReference>
<evidence type="ECO:0000313" key="10">
    <source>
        <dbReference type="Proteomes" id="UP000075683"/>
    </source>
</evidence>
<comment type="similarity">
    <text evidence="7">Belongs to the class IV-like SAM-binding methyltransferase superfamily. RNA methyltransferase TrmH family.</text>
</comment>
<evidence type="ECO:0000259" key="8">
    <source>
        <dbReference type="Pfam" id="PF00588"/>
    </source>
</evidence>
<comment type="function">
    <text evidence="7">Catalyzes the 2'-O methylation of guanosine at position 18 in tRNA.</text>
</comment>
<evidence type="ECO:0000256" key="2">
    <source>
        <dbReference type="ARBA" id="ARBA00022603"/>
    </source>
</evidence>
<keyword evidence="2 7" id="KW-0489">Methyltransferase</keyword>